<evidence type="ECO:0000313" key="1">
    <source>
        <dbReference type="EMBL" id="ALI59400.1"/>
    </source>
</evidence>
<proteinExistence type="predicted"/>
<dbReference type="EMBL" id="KT454971">
    <property type="protein sequence ID" value="ALI59400.1"/>
    <property type="molecule type" value="Genomic_DNA"/>
</dbReference>
<dbReference type="Pfam" id="PF03864">
    <property type="entry name" value="Phage_cap_E"/>
    <property type="match status" value="1"/>
</dbReference>
<reference evidence="1" key="1">
    <citation type="submission" date="2015-08" db="EMBL/GenBank/DDBJ databases">
        <title>Pseudomonas aeruginosa strain CCBH4851 chromosome region.</title>
        <authorList>
            <person name="Silveira M.C."/>
            <person name="Carvalho-Assef A.P.D."/>
            <person name="Albano R.M."/>
        </authorList>
    </citation>
    <scope>NUCLEOTIDE SEQUENCE</scope>
    <source>
        <strain evidence="1">CCBH4851</strain>
    </source>
</reference>
<protein>
    <submittedName>
        <fullName evidence="2">Minor capsid protein E</fullName>
    </submittedName>
</protein>
<accession>A0A0P0AKF0</accession>
<name>A0A0P0AKF0_PSEAI</name>
<gene>
    <name evidence="1" type="ORF">CCBH4851_00702</name>
    <name evidence="2" type="ORF">DT376_21600</name>
</gene>
<organism evidence="1">
    <name type="scientific">Pseudomonas aeruginosa</name>
    <dbReference type="NCBI Taxonomy" id="287"/>
    <lineage>
        <taxon>Bacteria</taxon>
        <taxon>Pseudomonadati</taxon>
        <taxon>Pseudomonadota</taxon>
        <taxon>Gammaproteobacteria</taxon>
        <taxon>Pseudomonadales</taxon>
        <taxon>Pseudomonadaceae</taxon>
        <taxon>Pseudomonas</taxon>
    </lineage>
</organism>
<evidence type="ECO:0000313" key="2">
    <source>
        <dbReference type="EMBL" id="RCI72834.1"/>
    </source>
</evidence>
<dbReference type="InterPro" id="IPR005564">
    <property type="entry name" value="Major_capsid_GpE"/>
</dbReference>
<dbReference type="RefSeq" id="WP_019726474.1">
    <property type="nucleotide sequence ID" value="NZ_CAADOW010000058.1"/>
</dbReference>
<sequence>MAEISIFEDEAFSVEALLAVINTDHPVPGQLAALGLFEEQGVSSLVVQIEKDGTTLQLVEAKARGGVGQAVTGDKRQLVPFNTVHLPQTFQILADEIQGIRAVGSRTELQSAEAVVAKRLEKARRQLDLTHEYQRIGAIKGKILDADGSTVLLDIYQAFGLRKPKPRSLELGNPEGDLSGILADLLDEQDDALGNVTSTGSRAFCGKNFWAKFIDHPKVRGTYLNTLQAAQLRGDRRQSFEFGGVVWERYRGKHDGEPFVDDGSAQLVPEGVPDLFISAFAPADYMEVVNTEGLPYYAKLERLPFDKGVAGEAQSNPLHLCTRPLAVRELTL</sequence>
<dbReference type="EMBL" id="QORE01000804">
    <property type="protein sequence ID" value="RCI72834.1"/>
    <property type="molecule type" value="Genomic_DNA"/>
</dbReference>
<dbReference type="PATRIC" id="fig|287.2965.peg.2277"/>
<dbReference type="AlphaFoldDB" id="A0A0P0AKF0"/>
<dbReference type="Proteomes" id="UP000253594">
    <property type="component" value="Unassembled WGS sequence"/>
</dbReference>
<reference evidence="2 3" key="2">
    <citation type="submission" date="2018-07" db="EMBL/GenBank/DDBJ databases">
        <title>Mechanisms of high-level aminoglycoside resistance among Gram-negative pathogens in Brazil.</title>
        <authorList>
            <person name="Ballaben A.S."/>
            <person name="Darini A.L.C."/>
            <person name="Doi Y."/>
        </authorList>
    </citation>
    <scope>NUCLEOTIDE SEQUENCE [LARGE SCALE GENOMIC DNA]</scope>
    <source>
        <strain evidence="2 3">B2-305</strain>
    </source>
</reference>
<evidence type="ECO:0000313" key="3">
    <source>
        <dbReference type="Proteomes" id="UP000253594"/>
    </source>
</evidence>